<dbReference type="CDD" id="cd01075">
    <property type="entry name" value="NAD_bind_Leu_Phe_Val_DH"/>
    <property type="match status" value="1"/>
</dbReference>
<gene>
    <name evidence="9" type="primary">gdhA_1</name>
    <name evidence="9" type="ORF">NCTC13316_01084</name>
</gene>
<proteinExistence type="inferred from homology"/>
<dbReference type="PRINTS" id="PR00082">
    <property type="entry name" value="GLFDHDRGNASE"/>
</dbReference>
<protein>
    <submittedName>
        <fullName evidence="9">Leucine dehydrogenase</fullName>
        <ecNumber evidence="9">1.4.1.9</ecNumber>
    </submittedName>
</protein>
<feature type="binding site" evidence="6">
    <location>
        <begin position="183"/>
        <end position="188"/>
    </location>
    <ligand>
        <name>NAD(+)</name>
        <dbReference type="ChEBI" id="CHEBI:57540"/>
    </ligand>
</feature>
<reference evidence="9 10" key="1">
    <citation type="submission" date="2018-06" db="EMBL/GenBank/DDBJ databases">
        <authorList>
            <consortium name="Pathogen Informatics"/>
            <person name="Doyle S."/>
        </authorList>
    </citation>
    <scope>NUCLEOTIDE SEQUENCE [LARGE SCALE GENOMIC DNA]</scope>
    <source>
        <strain evidence="9 10">NCTC13316</strain>
    </source>
</reference>
<dbReference type="SUPFAM" id="SSF53223">
    <property type="entry name" value="Aminoacid dehydrogenase-like, N-terminal domain"/>
    <property type="match status" value="1"/>
</dbReference>
<evidence type="ECO:0000313" key="10">
    <source>
        <dbReference type="Proteomes" id="UP000254794"/>
    </source>
</evidence>
<dbReference type="OrthoDB" id="9803297at2"/>
<evidence type="ECO:0000313" key="9">
    <source>
        <dbReference type="EMBL" id="STX50995.1"/>
    </source>
</evidence>
<keyword evidence="10" id="KW-1185">Reference proteome</keyword>
<dbReference type="InterPro" id="IPR046346">
    <property type="entry name" value="Aminoacid_DH-like_N_sf"/>
</dbReference>
<organism evidence="9 10">
    <name type="scientific">Legionella busanensis</name>
    <dbReference type="NCBI Taxonomy" id="190655"/>
    <lineage>
        <taxon>Bacteria</taxon>
        <taxon>Pseudomonadati</taxon>
        <taxon>Pseudomonadota</taxon>
        <taxon>Gammaproteobacteria</taxon>
        <taxon>Legionellales</taxon>
        <taxon>Legionellaceae</taxon>
        <taxon>Legionella</taxon>
    </lineage>
</organism>
<dbReference type="EMBL" id="UGOD01000001">
    <property type="protein sequence ID" value="STX50995.1"/>
    <property type="molecule type" value="Genomic_DNA"/>
</dbReference>
<comment type="function">
    <text evidence="1">Catalyzes the reversible oxidative deamination of glutamate to alpha-ketoglutarate and ammonia.</text>
</comment>
<accession>A0A378JIH4</accession>
<keyword evidence="3 7" id="KW-0560">Oxidoreductase</keyword>
<feature type="active site" description="Proton donor/acceptor" evidence="5">
    <location>
        <position position="89"/>
    </location>
</feature>
<dbReference type="InterPro" id="IPR016211">
    <property type="entry name" value="Glu/Phe/Leu/Val/Trp_DH_bac/arc"/>
</dbReference>
<evidence type="ECO:0000256" key="5">
    <source>
        <dbReference type="PIRSR" id="PIRSR000188-1"/>
    </source>
</evidence>
<dbReference type="GO" id="GO:0050049">
    <property type="term" value="F:L-leucine dehydrogenase activity"/>
    <property type="evidence" value="ECO:0007669"/>
    <property type="project" value="UniProtKB-EC"/>
</dbReference>
<evidence type="ECO:0000256" key="7">
    <source>
        <dbReference type="RuleBase" id="RU004417"/>
    </source>
</evidence>
<evidence type="ECO:0000256" key="2">
    <source>
        <dbReference type="ARBA" id="ARBA00006382"/>
    </source>
</evidence>
<feature type="domain" description="Glutamate/phenylalanine/leucine/valine/L-tryptophan dehydrogenase C-terminal" evidence="8">
    <location>
        <begin position="147"/>
        <end position="343"/>
    </location>
</feature>
<evidence type="ECO:0000256" key="3">
    <source>
        <dbReference type="ARBA" id="ARBA00023002"/>
    </source>
</evidence>
<dbReference type="Proteomes" id="UP000254794">
    <property type="component" value="Unassembled WGS sequence"/>
</dbReference>
<dbReference type="Pfam" id="PF00208">
    <property type="entry name" value="ELFV_dehydrog"/>
    <property type="match status" value="1"/>
</dbReference>
<dbReference type="PANTHER" id="PTHR42722">
    <property type="entry name" value="LEUCINE DEHYDROGENASE"/>
    <property type="match status" value="1"/>
</dbReference>
<evidence type="ECO:0000256" key="6">
    <source>
        <dbReference type="PIRSR" id="PIRSR000188-2"/>
    </source>
</evidence>
<dbReference type="Pfam" id="PF02812">
    <property type="entry name" value="ELFV_dehydrog_N"/>
    <property type="match status" value="1"/>
</dbReference>
<dbReference type="RefSeq" id="WP_115330662.1">
    <property type="nucleotide sequence ID" value="NZ_CAAAHP010000001.1"/>
</dbReference>
<dbReference type="Gene3D" id="3.40.50.720">
    <property type="entry name" value="NAD(P)-binding Rossmann-like Domain"/>
    <property type="match status" value="1"/>
</dbReference>
<dbReference type="SUPFAM" id="SSF51735">
    <property type="entry name" value="NAD(P)-binding Rossmann-fold domains"/>
    <property type="match status" value="1"/>
</dbReference>
<dbReference type="SMART" id="SM00839">
    <property type="entry name" value="ELFV_dehydrog"/>
    <property type="match status" value="1"/>
</dbReference>
<keyword evidence="4 6" id="KW-0520">NAD</keyword>
<dbReference type="PANTHER" id="PTHR42722:SF1">
    <property type="entry name" value="VALINE DEHYDROGENASE"/>
    <property type="match status" value="1"/>
</dbReference>
<comment type="similarity">
    <text evidence="2 7">Belongs to the Glu/Leu/Phe/Val dehydrogenases family.</text>
</comment>
<dbReference type="PIRSF" id="PIRSF000188">
    <property type="entry name" value="Phe_leu_dh"/>
    <property type="match status" value="1"/>
</dbReference>
<dbReference type="AlphaFoldDB" id="A0A378JIH4"/>
<dbReference type="InterPro" id="IPR006097">
    <property type="entry name" value="Glu/Leu/Phe/Val/Trp_DH_dimer"/>
</dbReference>
<dbReference type="InterPro" id="IPR006095">
    <property type="entry name" value="Glu/Leu/Phe/Val/Trp_DH"/>
</dbReference>
<dbReference type="InterPro" id="IPR036291">
    <property type="entry name" value="NAD(P)-bd_dom_sf"/>
</dbReference>
<dbReference type="Gene3D" id="3.40.50.10860">
    <property type="entry name" value="Leucine Dehydrogenase, chain A, domain 1"/>
    <property type="match status" value="1"/>
</dbReference>
<keyword evidence="6" id="KW-0547">Nucleotide-binding</keyword>
<evidence type="ECO:0000256" key="1">
    <source>
        <dbReference type="ARBA" id="ARBA00003868"/>
    </source>
</evidence>
<dbReference type="EC" id="1.4.1.9" evidence="9"/>
<dbReference type="GO" id="GO:0000166">
    <property type="term" value="F:nucleotide binding"/>
    <property type="evidence" value="ECO:0007669"/>
    <property type="project" value="UniProtKB-KW"/>
</dbReference>
<evidence type="ECO:0000256" key="4">
    <source>
        <dbReference type="ARBA" id="ARBA00023027"/>
    </source>
</evidence>
<evidence type="ECO:0000259" key="8">
    <source>
        <dbReference type="SMART" id="SM00839"/>
    </source>
</evidence>
<dbReference type="GO" id="GO:0006520">
    <property type="term" value="P:amino acid metabolic process"/>
    <property type="evidence" value="ECO:0007669"/>
    <property type="project" value="InterPro"/>
</dbReference>
<name>A0A378JIH4_9GAMM</name>
<dbReference type="InterPro" id="IPR006096">
    <property type="entry name" value="Glu/Leu/Phe/Val/Trp_DH_C"/>
</dbReference>
<sequence>MPIERIRNNLLIHNINFNNHVGVYRFTDDQVGLCGYLAIHTQTPQMAVGATRVRNYKNEPEALNDVLQLSQNMSYKLKACGYQEYGSAKACIIESHLSAEREKWLARYAKILNEFRGQFVTGTDMGLTCTDIKFLSQITPYVIGYHADPSFYTAEGILIAIKSAANFIFSNSNLAGKKFAIQGLGKVGGHLLERIYQEGGKIFVTDVDNNKVNYYKKRFPAINVVEPEVIYQIKIDFLCPCAYGNVIHPDNVKELKCRVICGGANKQLVDHNIGEQLHKMGILYVPDYIANSGGLILVLNELGNKKINTVRIKEKFANLKNIVNNLIQLSLALNIPTEQAALKVIQ</sequence>